<evidence type="ECO:0000256" key="6">
    <source>
        <dbReference type="ARBA" id="ARBA00023157"/>
    </source>
</evidence>
<evidence type="ECO:0000313" key="11">
    <source>
        <dbReference type="EnsemblMetazoa" id="CapteP162737"/>
    </source>
</evidence>
<keyword evidence="12" id="KW-1185">Reference proteome</keyword>
<name>R7UJ15_CAPTE</name>
<reference evidence="10 12" key="2">
    <citation type="journal article" date="2013" name="Nature">
        <title>Insights into bilaterian evolution from three spiralian genomes.</title>
        <authorList>
            <person name="Simakov O."/>
            <person name="Marletaz F."/>
            <person name="Cho S.J."/>
            <person name="Edsinger-Gonzales E."/>
            <person name="Havlak P."/>
            <person name="Hellsten U."/>
            <person name="Kuo D.H."/>
            <person name="Larsson T."/>
            <person name="Lv J."/>
            <person name="Arendt D."/>
            <person name="Savage R."/>
            <person name="Osoegawa K."/>
            <person name="de Jong P."/>
            <person name="Grimwood J."/>
            <person name="Chapman J.A."/>
            <person name="Shapiro H."/>
            <person name="Aerts A."/>
            <person name="Otillar R.P."/>
            <person name="Terry A.Y."/>
            <person name="Boore J.L."/>
            <person name="Grigoriev I.V."/>
            <person name="Lindberg D.R."/>
            <person name="Seaver E.C."/>
            <person name="Weisblat D.A."/>
            <person name="Putnam N.H."/>
            <person name="Rokhsar D.S."/>
        </authorList>
    </citation>
    <scope>NUCLEOTIDE SEQUENCE</scope>
    <source>
        <strain evidence="10 12">I ESC-2004</strain>
    </source>
</reference>
<dbReference type="EMBL" id="KB303327">
    <property type="protein sequence ID" value="ELU03282.1"/>
    <property type="molecule type" value="Genomic_DNA"/>
</dbReference>
<dbReference type="Proteomes" id="UP000014760">
    <property type="component" value="Unassembled WGS sequence"/>
</dbReference>
<dbReference type="SUPFAM" id="SSF57302">
    <property type="entry name" value="Snake toxin-like"/>
    <property type="match status" value="1"/>
</dbReference>
<accession>R7UJ15</accession>
<evidence type="ECO:0000256" key="7">
    <source>
        <dbReference type="ARBA" id="ARBA00023180"/>
    </source>
</evidence>
<gene>
    <name evidence="10" type="ORF">CAPTEDRAFT_162737</name>
</gene>
<dbReference type="EMBL" id="AMQN01008519">
    <property type="status" value="NOT_ANNOTATED_CDS"/>
    <property type="molecule type" value="Genomic_DNA"/>
</dbReference>
<evidence type="ECO:0000256" key="4">
    <source>
        <dbReference type="ARBA" id="ARBA00022729"/>
    </source>
</evidence>
<dbReference type="InterPro" id="IPR045860">
    <property type="entry name" value="Snake_toxin-like_sf"/>
</dbReference>
<dbReference type="PANTHER" id="PTHR31171:SF3">
    <property type="entry name" value="LY6_PLAUR DOMAIN-CONTAINING PROTEIN 6B"/>
    <property type="match status" value="1"/>
</dbReference>
<keyword evidence="8" id="KW-0449">Lipoprotein</keyword>
<evidence type="ECO:0000256" key="5">
    <source>
        <dbReference type="ARBA" id="ARBA00023136"/>
    </source>
</evidence>
<keyword evidence="7" id="KW-0325">Glycoprotein</keyword>
<evidence type="ECO:0000256" key="9">
    <source>
        <dbReference type="SAM" id="Phobius"/>
    </source>
</evidence>
<evidence type="ECO:0000256" key="3">
    <source>
        <dbReference type="ARBA" id="ARBA00022622"/>
    </source>
</evidence>
<dbReference type="InterPro" id="IPR039457">
    <property type="entry name" value="LYPD6-like"/>
</dbReference>
<organism evidence="10">
    <name type="scientific">Capitella teleta</name>
    <name type="common">Polychaete worm</name>
    <dbReference type="NCBI Taxonomy" id="283909"/>
    <lineage>
        <taxon>Eukaryota</taxon>
        <taxon>Metazoa</taxon>
        <taxon>Spiralia</taxon>
        <taxon>Lophotrochozoa</taxon>
        <taxon>Annelida</taxon>
        <taxon>Polychaeta</taxon>
        <taxon>Sedentaria</taxon>
        <taxon>Scolecida</taxon>
        <taxon>Capitellidae</taxon>
        <taxon>Capitella</taxon>
    </lineage>
</organism>
<evidence type="ECO:0000256" key="1">
    <source>
        <dbReference type="ARBA" id="ARBA00004609"/>
    </source>
</evidence>
<dbReference type="EnsemblMetazoa" id="CapteT162737">
    <property type="protein sequence ID" value="CapteP162737"/>
    <property type="gene ID" value="CapteG162737"/>
</dbReference>
<keyword evidence="9" id="KW-0812">Transmembrane</keyword>
<keyword evidence="5 9" id="KW-0472">Membrane</keyword>
<keyword evidence="2" id="KW-1003">Cell membrane</keyword>
<dbReference type="AlphaFoldDB" id="R7UJ15"/>
<feature type="transmembrane region" description="Helical" evidence="9">
    <location>
        <begin position="74"/>
        <end position="92"/>
    </location>
</feature>
<proteinExistence type="predicted"/>
<dbReference type="HOGENOM" id="CLU_2348674_0_0_1"/>
<dbReference type="GO" id="GO:0098552">
    <property type="term" value="C:side of membrane"/>
    <property type="evidence" value="ECO:0007669"/>
    <property type="project" value="UniProtKB-KW"/>
</dbReference>
<evidence type="ECO:0000313" key="12">
    <source>
        <dbReference type="Proteomes" id="UP000014760"/>
    </source>
</evidence>
<evidence type="ECO:0000313" key="10">
    <source>
        <dbReference type="EMBL" id="ELU03282.1"/>
    </source>
</evidence>
<evidence type="ECO:0000256" key="8">
    <source>
        <dbReference type="ARBA" id="ARBA00023288"/>
    </source>
</evidence>
<reference evidence="11" key="3">
    <citation type="submission" date="2015-06" db="UniProtKB">
        <authorList>
            <consortium name="EnsemblMetazoa"/>
        </authorList>
    </citation>
    <scope>IDENTIFICATION</scope>
</reference>
<dbReference type="PANTHER" id="PTHR31171">
    <property type="entry name" value="LY6/PLAUR DOMAIN-CONTAINING PROTEIN 6"/>
    <property type="match status" value="1"/>
</dbReference>
<dbReference type="GO" id="GO:0030548">
    <property type="term" value="F:acetylcholine receptor regulator activity"/>
    <property type="evidence" value="ECO:0007669"/>
    <property type="project" value="InterPro"/>
</dbReference>
<comment type="subcellular location">
    <subcellularLocation>
        <location evidence="1">Cell membrane</location>
        <topology evidence="1">Lipid-anchor</topology>
        <topology evidence="1">GPI-anchor</topology>
    </subcellularLocation>
</comment>
<keyword evidence="4" id="KW-0732">Signal</keyword>
<keyword evidence="6" id="KW-1015">Disulfide bond</keyword>
<keyword evidence="9" id="KW-1133">Transmembrane helix</keyword>
<evidence type="ECO:0000256" key="2">
    <source>
        <dbReference type="ARBA" id="ARBA00022475"/>
    </source>
</evidence>
<protein>
    <submittedName>
        <fullName evidence="10 11">Uncharacterized protein</fullName>
    </submittedName>
</protein>
<sequence length="97" mass="10494">MDPFFASSISVSKSCAPLHECTLDHVGCRLVNDAVRCVSCCDHDYCNEAAPLNGQHALDLSSRLLGNVASVASSPSWISVVLLFVFCFWISLNKLCS</sequence>
<keyword evidence="3" id="KW-0336">GPI-anchor</keyword>
<dbReference type="GO" id="GO:0005886">
    <property type="term" value="C:plasma membrane"/>
    <property type="evidence" value="ECO:0007669"/>
    <property type="project" value="UniProtKB-SubCell"/>
</dbReference>
<reference evidence="12" key="1">
    <citation type="submission" date="2012-12" db="EMBL/GenBank/DDBJ databases">
        <authorList>
            <person name="Hellsten U."/>
            <person name="Grimwood J."/>
            <person name="Chapman J.A."/>
            <person name="Shapiro H."/>
            <person name="Aerts A."/>
            <person name="Otillar R.P."/>
            <person name="Terry A.Y."/>
            <person name="Boore J.L."/>
            <person name="Simakov O."/>
            <person name="Marletaz F."/>
            <person name="Cho S.-J."/>
            <person name="Edsinger-Gonzales E."/>
            <person name="Havlak P."/>
            <person name="Kuo D.-H."/>
            <person name="Larsson T."/>
            <person name="Lv J."/>
            <person name="Arendt D."/>
            <person name="Savage R."/>
            <person name="Osoegawa K."/>
            <person name="de Jong P."/>
            <person name="Lindberg D.R."/>
            <person name="Seaver E.C."/>
            <person name="Weisblat D.A."/>
            <person name="Putnam N.H."/>
            <person name="Grigoriev I.V."/>
            <person name="Rokhsar D.S."/>
        </authorList>
    </citation>
    <scope>NUCLEOTIDE SEQUENCE</scope>
    <source>
        <strain evidence="12">I ESC-2004</strain>
    </source>
</reference>